<evidence type="ECO:0000256" key="1">
    <source>
        <dbReference type="ARBA" id="ARBA00022679"/>
    </source>
</evidence>
<comment type="caution">
    <text evidence="3">The sequence shown here is derived from an EMBL/GenBank/DDBJ whole genome shotgun (WGS) entry which is preliminary data.</text>
</comment>
<evidence type="ECO:0000259" key="2">
    <source>
        <dbReference type="Pfam" id="PF00534"/>
    </source>
</evidence>
<dbReference type="RefSeq" id="WP_165204137.1">
    <property type="nucleotide sequence ID" value="NZ_CP025086.1"/>
</dbReference>
<dbReference type="PANTHER" id="PTHR46401">
    <property type="entry name" value="GLYCOSYLTRANSFERASE WBBK-RELATED"/>
    <property type="match status" value="1"/>
</dbReference>
<keyword evidence="4" id="KW-1185">Reference proteome</keyword>
<evidence type="ECO:0000313" key="3">
    <source>
        <dbReference type="EMBL" id="REF89043.1"/>
    </source>
</evidence>
<evidence type="ECO:0000313" key="4">
    <source>
        <dbReference type="Proteomes" id="UP000256900"/>
    </source>
</evidence>
<organism evidence="3 4">
    <name type="scientific">Methylovirgula ligni</name>
    <dbReference type="NCBI Taxonomy" id="569860"/>
    <lineage>
        <taxon>Bacteria</taxon>
        <taxon>Pseudomonadati</taxon>
        <taxon>Pseudomonadota</taxon>
        <taxon>Alphaproteobacteria</taxon>
        <taxon>Hyphomicrobiales</taxon>
        <taxon>Beijerinckiaceae</taxon>
        <taxon>Methylovirgula</taxon>
    </lineage>
</organism>
<dbReference type="Pfam" id="PF00534">
    <property type="entry name" value="Glycos_transf_1"/>
    <property type="match status" value="1"/>
</dbReference>
<sequence>MTRKVGVFHPGTQHSWQTARALQDTDRLGWYATSIFYRGDRWPYRALPYLPAELRQRLTAEFGRFYHPSLSPELIWTFGFHEWIERGLSRAGLRRLAAKVNTAGNEAFAKSVCGLIARAPVAAVWGYDTSSADVFAYAKQRGIVRILDKTIGDPRVYNAMMQEIYEEYKPFFSSPRFAVPQSTIDLQDREYTLADGIVVGSDFCRDTILDPRARPDLAGKIDVLPYCYDDVFFKPGPPPLRPTDRPVRFLFLGQAGPRKGIHLLLKAFARLPRNAATLTIVGQLQVPSATFRQYADLVTLIPTVPRAAVADYLRESDCLVFPTYFEGSPITIYEALACGCAVIQSKNSNLDAIPHAGMALERLDEDAVHAALMYVIDNRDVLQSWQQAAPPIAEGFTIAAYEKAVLTYLDKILGTKG</sequence>
<dbReference type="CDD" id="cd03801">
    <property type="entry name" value="GT4_PimA-like"/>
    <property type="match status" value="1"/>
</dbReference>
<dbReference type="EMBL" id="QUMO01000001">
    <property type="protein sequence ID" value="REF89043.1"/>
    <property type="molecule type" value="Genomic_DNA"/>
</dbReference>
<accession>A0A3D9Z1J4</accession>
<protein>
    <submittedName>
        <fullName evidence="3">Glycosyltransferase involved in cell wall biosynthesis</fullName>
    </submittedName>
</protein>
<keyword evidence="1 3" id="KW-0808">Transferase</keyword>
<dbReference type="GO" id="GO:0016757">
    <property type="term" value="F:glycosyltransferase activity"/>
    <property type="evidence" value="ECO:0007669"/>
    <property type="project" value="InterPro"/>
</dbReference>
<reference evidence="3 4" key="1">
    <citation type="submission" date="2018-08" db="EMBL/GenBank/DDBJ databases">
        <title>Genomic Encyclopedia of Type Strains, Phase IV (KMG-IV): sequencing the most valuable type-strain genomes for metagenomic binning, comparative biology and taxonomic classification.</title>
        <authorList>
            <person name="Goeker M."/>
        </authorList>
    </citation>
    <scope>NUCLEOTIDE SEQUENCE [LARGE SCALE GENOMIC DNA]</scope>
    <source>
        <strain evidence="3 4">BW863</strain>
    </source>
</reference>
<dbReference type="SUPFAM" id="SSF53756">
    <property type="entry name" value="UDP-Glycosyltransferase/glycogen phosphorylase"/>
    <property type="match status" value="1"/>
</dbReference>
<dbReference type="Gene3D" id="3.40.50.2000">
    <property type="entry name" value="Glycogen Phosphorylase B"/>
    <property type="match status" value="1"/>
</dbReference>
<feature type="domain" description="Glycosyl transferase family 1" evidence="2">
    <location>
        <begin position="245"/>
        <end position="389"/>
    </location>
</feature>
<name>A0A3D9Z1J4_9HYPH</name>
<dbReference type="AlphaFoldDB" id="A0A3D9Z1J4"/>
<gene>
    <name evidence="3" type="ORF">DES32_0257</name>
</gene>
<dbReference type="GO" id="GO:0009103">
    <property type="term" value="P:lipopolysaccharide biosynthetic process"/>
    <property type="evidence" value="ECO:0007669"/>
    <property type="project" value="TreeGrafter"/>
</dbReference>
<dbReference type="Proteomes" id="UP000256900">
    <property type="component" value="Unassembled WGS sequence"/>
</dbReference>
<dbReference type="InterPro" id="IPR001296">
    <property type="entry name" value="Glyco_trans_1"/>
</dbReference>
<proteinExistence type="predicted"/>
<dbReference type="PANTHER" id="PTHR46401:SF2">
    <property type="entry name" value="GLYCOSYLTRANSFERASE WBBK-RELATED"/>
    <property type="match status" value="1"/>
</dbReference>